<dbReference type="EMBL" id="FNEK01000084">
    <property type="protein sequence ID" value="SDL42249.1"/>
    <property type="molecule type" value="Genomic_DNA"/>
</dbReference>
<keyword evidence="1" id="KW-0472">Membrane</keyword>
<accession>A0A1G9JXI1</accession>
<evidence type="ECO:0008006" key="4">
    <source>
        <dbReference type="Google" id="ProtNLM"/>
    </source>
</evidence>
<dbReference type="RefSeq" id="WP_093163513.1">
    <property type="nucleotide sequence ID" value="NZ_FNEK01000084.1"/>
</dbReference>
<keyword evidence="3" id="KW-1185">Reference proteome</keyword>
<feature type="transmembrane region" description="Helical" evidence="1">
    <location>
        <begin position="26"/>
        <end position="47"/>
    </location>
</feature>
<dbReference type="AlphaFoldDB" id="A0A1G9JXI1"/>
<evidence type="ECO:0000256" key="1">
    <source>
        <dbReference type="SAM" id="Phobius"/>
    </source>
</evidence>
<evidence type="ECO:0000313" key="2">
    <source>
        <dbReference type="EMBL" id="SDL42249.1"/>
    </source>
</evidence>
<keyword evidence="1" id="KW-1133">Transmembrane helix</keyword>
<name>A0A1G9JXI1_9RHOB</name>
<gene>
    <name evidence="2" type="ORF">SAMN04488026_108425</name>
</gene>
<dbReference type="Proteomes" id="UP000199382">
    <property type="component" value="Unassembled WGS sequence"/>
</dbReference>
<reference evidence="2 3" key="1">
    <citation type="submission" date="2016-10" db="EMBL/GenBank/DDBJ databases">
        <authorList>
            <person name="de Groot N.N."/>
        </authorList>
    </citation>
    <scope>NUCLEOTIDE SEQUENCE [LARGE SCALE GENOMIC DNA]</scope>
    <source>
        <strain evidence="2 3">DSM 25294</strain>
    </source>
</reference>
<proteinExistence type="predicted"/>
<keyword evidence="1" id="KW-0812">Transmembrane</keyword>
<sequence>MNYMMMRDYLRITLRRYIKDDRGVTLVEYGVALTLAVGLGAAALSTLSTDVGLKMGEASGALAPQ</sequence>
<protein>
    <recommendedName>
        <fullName evidence="4">Pilus assembly protein Flp/PilA</fullName>
    </recommendedName>
</protein>
<organism evidence="2 3">
    <name type="scientific">Aliiruegeria lutimaris</name>
    <dbReference type="NCBI Taxonomy" id="571298"/>
    <lineage>
        <taxon>Bacteria</taxon>
        <taxon>Pseudomonadati</taxon>
        <taxon>Pseudomonadota</taxon>
        <taxon>Alphaproteobacteria</taxon>
        <taxon>Rhodobacterales</taxon>
        <taxon>Roseobacteraceae</taxon>
        <taxon>Aliiruegeria</taxon>
    </lineage>
</organism>
<evidence type="ECO:0000313" key="3">
    <source>
        <dbReference type="Proteomes" id="UP000199382"/>
    </source>
</evidence>